<gene>
    <name evidence="8" type="ORF">DERF_013647</name>
</gene>
<sequence>MNVTNHSPPFNGYDHYSVENPIAQQLSPPLSLSSTSTSSSSSTKTSGRGTSIESLNDRKNFTLPSIVVPTPPLSLLTTTMADKNNQRTKLNEMNNNNGNDNDNAVKRSSTQMINHLNRTMKMFQFTPIAIKPTYEQIYDCIITENIVQLKKFVLDSYGDQIYSWRNANIVASLNKKITSLNNAIQTVDDDDDESIKQIEWFMANQPELFFSRDHFGVTPLHRAILQQRFDVVQLIVKSLPIALDACDYQGRTPLHLAALLPDSGCMYCRLVDLGAKTSVTDMYLRRPEDYLQSDDYIQQSPTNINNNHQQQNVCSPLQQQQPLKQQPQQQQQQQRSNRNQSKKTLSSSNISASIEINDYVDDQNVVIDTNLQISSSPTPTSNINKHSYDRSRSSLQIPTTFSVSNTNLKIFIHNNNNNYNNYDCSFNTNKQPTLKSATDKQQQQQQQQQQRKQTTSLPILENHHHYQNIGYSGNGYGQHLSPSSIDSQSFQYRQQSNDDHHRNNKSPNKWTTDLSSSSSSLVSSPTKKSSPSTTFFHSSMNRMINVKEIIRQGNLSELEELVLQGYGDKLLGEHAISAPLVQEFLDNLPNYLDQIDQLHKAATRGNVREFQLLLDRYSLICSRDQLGATPLHKAVLYGHFDLAKFIVLNFGPNILYLGDNEKRTPLHYAAGLTADNDDDHSIYYMLLKYGPKSSIILDQKNRTADFYLRSPEQINIPLIRKRSKRLNANHTINLANKIKLLKSSLSPTPLLSLPSSSSSSLKRKERSLSPNWNRYQSINIDNNNENFDNNNVDVDNDDQIIMNDMDDTTKTVVAASGETNGHQMATNSGLINNKQQQQQEQHSNGINNNNNDNHRQTQKMEINSANLKKWIEENNIQMLEGVVLEGHGERLRQKASTLLLTKQKSNDDLFMTKNYIEETVPIIMNKIQNIHQAVSMGDLTVLQEGIKKKRDYILSKDHLGMTPLHKATIMGHLEMVQYILDKFPETVNAKDREGRTALHYSTATTNRNGNKIYKMLIKAGADSRVRDSQGKTPDYYRVHFLSIPNETLRPTGKNNIGVNKLTANSSSTSNLHYHSKFYGETKSQQQQQRRHIIQPAIREKINNALHSGNVNQLEELLLDGYGGELIGRTSFDEDARKFLKSIPQSMERIHELHSSIINGEIEMAMEILTKNPQFARTRDQNSFTPFHLAVINGHVDLIGHLAENFPTMINTKDNMNRNALHLAALSGNGDIYRRLIELGFDSKSIDQKGKTAEHYLRNNPAIASTELPELLSLSTTTPTSVTNSRTLGKLSKTTPTAAAVAAASAAATATTNVTNSPGSDNIITTTGNSVVLSSSAKKIGAKPSRLPALPNKPSRSTDSESITSNKEDVCETEKISENNNDDDDDDQDNNRSKLSVIENENKTMETTTTKNVSIDNNNDDDDGEIVSIKQQRINNDDANVTPDDDEIKDSNDGSQKTNQMITTTTTTTTSSSEQLIDENKLLDEISSSSQVQQQQQQSINNVLVENDDNVGEPDSNKGDSTTIVVETENESIPFNNNEDSNNEIIQNNNNNVNDDDVNMTDSLSESNQEQRQEIKQQQQQQKESVIIYSRIDDGNISDSESLWTKIDDSELERSDSNKNSENINSSSLDDEDVEQQRSKNIVDDNINDDDDNINDTIDANISVIKEEDEEDMEEEEKEEEGEKNKPLMEQQNEMNVNEAMKSNEMADKNDDGDEKQKQNVNNNDNQQENLESSFVSEQQQEQQENSSMKIDQQNQSDNNNNNNLTNDGKQIQDGNNNDPKGENENESNSTNKESERISSNNENLVETLEIKKDVDTTIESSKIIPDKIPDENNLEMDENEIAKNITDDNDVPVSNNVVDDDENIKSSSNEIDNENSNQIIVDEKINDKNETVESEVKKDQQSDGMEDSNEEKLQKMIDSSTKRISAKSNVPDMNHDRLNELIKGWLDDGDLIRLEHVVIAGQGHRLLNIDSDNKQVQDFLNLIPHYMEKIKKIHESVIKGNFEEVQKTLTRKRFALCRDQYGNSPLHLAVLHGHVDILLYIITQFPETIDGPDNDGRTPFHYAAVLPDKQIYQILEAADANKNQNDRYGFTPVDYLTNGKLTIRDLLIKYSDKEDDVEKKNKADLWERPPTPEIVSQLTPESGSAPSSANGGADVDGGGNTQKRASTIDMDEQKLLMPKADDQSMIINDTKDKEKEIQVLQIEPRQMYDDDTNNGEKEEPQTIINGNDLGSESNKLDNTSASSINNDGETVIESSENTKEKPILKRMETFDSNNNNDNSNGKKSNESKSPVDDKIFETLSYEFNQTLRNEKLRLRESIDQQIENSDVIKKGQNGSVIDSIQNAQASQLKITNGLSASGYDLTQIKDEHGRTVLHLAAAKDQKRNIFYKMLQQAKYLVPELDSKYRTIRDIAVQNGIKNNLQVIDQFIIDCFLNEDADYLKLLLLEGYATLLTVVDSEGNDVISLLERNNITSMQTFIHEAAELQKMRDELHTFIRNGYLEGVVGLVDNNSQLVIAKSNRGRTSLHLAVLFGNLDIIEILIKVNHKVINIPDNLGRTPLHYAMAMSKMEEMGRILIHSGADKAIRDVRMRIPSYYFVYKQDIRDIKREEQNLTI</sequence>
<accession>A0A922HQM4</accession>
<dbReference type="EMBL" id="ASGP02000007">
    <property type="protein sequence ID" value="KAH9497681.1"/>
    <property type="molecule type" value="Genomic_DNA"/>
</dbReference>
<feature type="compositionally biased region" description="Low complexity" evidence="7">
    <location>
        <begin position="317"/>
        <end position="339"/>
    </location>
</feature>
<evidence type="ECO:0000256" key="1">
    <source>
        <dbReference type="ARBA" id="ARBA00004175"/>
    </source>
</evidence>
<feature type="compositionally biased region" description="Low complexity" evidence="7">
    <location>
        <begin position="27"/>
        <end position="51"/>
    </location>
</feature>
<feature type="compositionally biased region" description="Basic and acidic residues" evidence="7">
    <location>
        <begin position="1607"/>
        <end position="1618"/>
    </location>
</feature>
<evidence type="ECO:0000256" key="4">
    <source>
        <dbReference type="ARBA" id="ARBA00023028"/>
    </source>
</evidence>
<feature type="region of interest" description="Disordered" evidence="7">
    <location>
        <begin position="2119"/>
        <end position="2291"/>
    </location>
</feature>
<evidence type="ECO:0000256" key="2">
    <source>
        <dbReference type="ARBA" id="ARBA00022483"/>
    </source>
</evidence>
<comment type="caution">
    <text evidence="8">The sequence shown here is derived from an EMBL/GenBank/DDBJ whole genome shotgun (WGS) entry which is preliminary data.</text>
</comment>
<keyword evidence="2" id="KW-0268">Exocytosis</keyword>
<dbReference type="GO" id="GO:0006887">
    <property type="term" value="P:exocytosis"/>
    <property type="evidence" value="ECO:0007669"/>
    <property type="project" value="UniProtKB-KW"/>
</dbReference>
<protein>
    <recommendedName>
        <fullName evidence="10">Ankyrin repeat-containing protein</fullName>
    </recommendedName>
</protein>
<evidence type="ECO:0000256" key="5">
    <source>
        <dbReference type="ARBA" id="ARBA00023298"/>
    </source>
</evidence>
<dbReference type="SUPFAM" id="SSF48403">
    <property type="entry name" value="Ankyrin repeat"/>
    <property type="match status" value="3"/>
</dbReference>
<feature type="compositionally biased region" description="Basic and acidic residues" evidence="7">
    <location>
        <begin position="2256"/>
        <end position="2269"/>
    </location>
</feature>
<feature type="compositionally biased region" description="Polar residues" evidence="7">
    <location>
        <begin position="430"/>
        <end position="440"/>
    </location>
</feature>
<feature type="region of interest" description="Disordered" evidence="7">
    <location>
        <begin position="371"/>
        <end position="391"/>
    </location>
</feature>
<feature type="compositionally biased region" description="Polar residues" evidence="7">
    <location>
        <begin position="1452"/>
        <end position="1461"/>
    </location>
</feature>
<feature type="compositionally biased region" description="Polar residues" evidence="7">
    <location>
        <begin position="2222"/>
        <end position="2255"/>
    </location>
</feature>
<feature type="region of interest" description="Disordered" evidence="7">
    <location>
        <begin position="1607"/>
        <end position="1834"/>
    </location>
</feature>
<feature type="compositionally biased region" description="Low complexity" evidence="7">
    <location>
        <begin position="441"/>
        <end position="450"/>
    </location>
</feature>
<feature type="region of interest" description="Disordered" evidence="7">
    <location>
        <begin position="1334"/>
        <end position="1474"/>
    </location>
</feature>
<keyword evidence="4" id="KW-0528">Neurotoxin</keyword>
<feature type="repeat" description="ANK" evidence="6">
    <location>
        <begin position="2553"/>
        <end position="2586"/>
    </location>
</feature>
<feature type="compositionally biased region" description="Basic and acidic residues" evidence="7">
    <location>
        <begin position="2171"/>
        <end position="2182"/>
    </location>
</feature>
<feature type="compositionally biased region" description="Low complexity" evidence="7">
    <location>
        <begin position="1462"/>
        <end position="1472"/>
    </location>
</feature>
<feature type="repeat" description="ANK" evidence="6">
    <location>
        <begin position="2055"/>
        <end position="2087"/>
    </location>
</feature>
<keyword evidence="9" id="KW-1185">Reference proteome</keyword>
<keyword evidence="5" id="KW-1053">Target membrane</keyword>
<dbReference type="InterPro" id="IPR002110">
    <property type="entry name" value="Ankyrin_rpt"/>
</dbReference>
<keyword evidence="4" id="KW-0800">Toxin</keyword>
<evidence type="ECO:0000256" key="3">
    <source>
        <dbReference type="ARBA" id="ARBA00022537"/>
    </source>
</evidence>
<dbReference type="SMART" id="SM00248">
    <property type="entry name" value="ANK"/>
    <property type="match status" value="15"/>
</dbReference>
<keyword evidence="3" id="KW-1052">Target cell membrane</keyword>
<feature type="compositionally biased region" description="Low complexity" evidence="7">
    <location>
        <begin position="835"/>
        <end position="851"/>
    </location>
</feature>
<feature type="repeat" description="ANK" evidence="6">
    <location>
        <begin position="626"/>
        <end position="647"/>
    </location>
</feature>
<dbReference type="Pfam" id="PF12796">
    <property type="entry name" value="Ank_2"/>
    <property type="match status" value="5"/>
</dbReference>
<evidence type="ECO:0000256" key="7">
    <source>
        <dbReference type="SAM" id="MobiDB-lite"/>
    </source>
</evidence>
<feature type="region of interest" description="Disordered" evidence="7">
    <location>
        <begin position="749"/>
        <end position="768"/>
    </location>
</feature>
<feature type="repeat" description="ANK" evidence="6">
    <location>
        <begin position="249"/>
        <end position="282"/>
    </location>
</feature>
<dbReference type="Proteomes" id="UP000790347">
    <property type="component" value="Unassembled WGS sequence"/>
</dbReference>
<feature type="region of interest" description="Disordered" evidence="7">
    <location>
        <begin position="1890"/>
        <end position="1909"/>
    </location>
</feature>
<feature type="region of interest" description="Disordered" evidence="7">
    <location>
        <begin position="1846"/>
        <end position="1877"/>
    </location>
</feature>
<dbReference type="GO" id="GO:0044231">
    <property type="term" value="C:host cell presynaptic membrane"/>
    <property type="evidence" value="ECO:0007669"/>
    <property type="project" value="UniProtKB-KW"/>
</dbReference>
<feature type="compositionally biased region" description="Polar residues" evidence="7">
    <location>
        <begin position="480"/>
        <end position="495"/>
    </location>
</feature>
<evidence type="ECO:0000313" key="8">
    <source>
        <dbReference type="EMBL" id="KAH9497681.1"/>
    </source>
</evidence>
<feature type="compositionally biased region" description="Basic and acidic residues" evidence="7">
    <location>
        <begin position="1365"/>
        <end position="1376"/>
    </location>
</feature>
<feature type="compositionally biased region" description="Polar residues" evidence="7">
    <location>
        <begin position="1768"/>
        <end position="1778"/>
    </location>
</feature>
<feature type="repeat" description="ANK" evidence="6">
    <location>
        <begin position="1215"/>
        <end position="1247"/>
    </location>
</feature>
<dbReference type="GO" id="GO:0044218">
    <property type="term" value="C:other organism cell membrane"/>
    <property type="evidence" value="ECO:0007669"/>
    <property type="project" value="UniProtKB-KW"/>
</dbReference>
<feature type="compositionally biased region" description="Polar residues" evidence="7">
    <location>
        <begin position="1353"/>
        <end position="1364"/>
    </location>
</feature>
<feature type="compositionally biased region" description="Polar residues" evidence="7">
    <location>
        <begin position="1428"/>
        <end position="1438"/>
    </location>
</feature>
<feature type="repeat" description="ANK" evidence="6">
    <location>
        <begin position="959"/>
        <end position="982"/>
    </location>
</feature>
<keyword evidence="6" id="KW-0040">ANK repeat</keyword>
<reference evidence="8" key="2">
    <citation type="journal article" date="2022" name="Res Sq">
        <title>Comparative Genomics Reveals Insights into the Divergent Evolution of Astigmatic Mites and Household Pest Adaptations.</title>
        <authorList>
            <person name="Xiong Q."/>
            <person name="Wan A.T.-Y."/>
            <person name="Liu X.-Y."/>
            <person name="Fung C.S.-H."/>
            <person name="Xiao X."/>
            <person name="Malainual N."/>
            <person name="Hou J."/>
            <person name="Wang L."/>
            <person name="Wang M."/>
            <person name="Yang K."/>
            <person name="Cui Y."/>
            <person name="Leung E."/>
            <person name="Nong W."/>
            <person name="Shin S.-K."/>
            <person name="Au S."/>
            <person name="Jeong K.Y."/>
            <person name="Chew F.T."/>
            <person name="Hui J."/>
            <person name="Leung T.F."/>
            <person name="Tungtrongchitr A."/>
            <person name="Zhong N."/>
            <person name="Liu Z."/>
            <person name="Tsui S."/>
        </authorList>
    </citation>
    <scope>NUCLEOTIDE SEQUENCE</scope>
    <source>
        <strain evidence="8">Derf</strain>
        <tissue evidence="8">Whole organism</tissue>
    </source>
</reference>
<dbReference type="InterPro" id="IPR036770">
    <property type="entry name" value="Ankyrin_rpt-contain_sf"/>
</dbReference>
<dbReference type="Gene3D" id="1.25.40.20">
    <property type="entry name" value="Ankyrin repeat-containing domain"/>
    <property type="match status" value="6"/>
</dbReference>
<feature type="region of interest" description="Disordered" evidence="7">
    <location>
        <begin position="1531"/>
        <end position="1582"/>
    </location>
</feature>
<feature type="region of interest" description="Disordered" evidence="7">
    <location>
        <begin position="298"/>
        <end position="348"/>
    </location>
</feature>
<proteinExistence type="predicted"/>
<feature type="region of interest" description="Disordered" evidence="7">
    <location>
        <begin position="833"/>
        <end position="854"/>
    </location>
</feature>
<keyword evidence="4" id="KW-0638">Presynaptic neurotoxin</keyword>
<feature type="compositionally biased region" description="Polar residues" evidence="7">
    <location>
        <begin position="371"/>
        <end position="385"/>
    </location>
</feature>
<reference evidence="8" key="1">
    <citation type="submission" date="2013-05" db="EMBL/GenBank/DDBJ databases">
        <authorList>
            <person name="Yim A.K.Y."/>
            <person name="Chan T.F."/>
            <person name="Ji K.M."/>
            <person name="Liu X.Y."/>
            <person name="Zhou J.W."/>
            <person name="Li R.Q."/>
            <person name="Yang K.Y."/>
            <person name="Li J."/>
            <person name="Li M."/>
            <person name="Law P.T.W."/>
            <person name="Wu Y.L."/>
            <person name="Cai Z.L."/>
            <person name="Qin H."/>
            <person name="Bao Y."/>
            <person name="Leung R.K.K."/>
            <person name="Ng P.K.S."/>
            <person name="Zou J."/>
            <person name="Zhong X.J."/>
            <person name="Ran P.X."/>
            <person name="Zhong N.S."/>
            <person name="Liu Z.G."/>
            <person name="Tsui S.K.W."/>
        </authorList>
    </citation>
    <scope>NUCLEOTIDE SEQUENCE</scope>
    <source>
        <strain evidence="8">Derf</strain>
        <tissue evidence="8">Whole organism</tissue>
    </source>
</reference>
<dbReference type="PROSITE" id="PS50297">
    <property type="entry name" value="ANK_REP_REGION"/>
    <property type="match status" value="8"/>
</dbReference>
<feature type="compositionally biased region" description="Low complexity" evidence="7">
    <location>
        <begin position="749"/>
        <end position="760"/>
    </location>
</feature>
<dbReference type="PANTHER" id="PTHR24172:SF4">
    <property type="entry name" value="ANK_REP_REGION DOMAIN-CONTAINING PROTEIN"/>
    <property type="match status" value="1"/>
</dbReference>
<feature type="compositionally biased region" description="Low complexity" evidence="7">
    <location>
        <begin position="1718"/>
        <end position="1767"/>
    </location>
</feature>
<keyword evidence="5" id="KW-0472">Membrane</keyword>
<feature type="compositionally biased region" description="Low complexity" evidence="7">
    <location>
        <begin position="1865"/>
        <end position="1877"/>
    </location>
</feature>
<dbReference type="PANTHER" id="PTHR24172">
    <property type="entry name" value="ANK_REP_REGION DOMAIN-CONTAINING PROTEIN"/>
    <property type="match status" value="1"/>
</dbReference>
<evidence type="ECO:0008006" key="10">
    <source>
        <dbReference type="Google" id="ProtNLM"/>
    </source>
</evidence>
<evidence type="ECO:0000256" key="6">
    <source>
        <dbReference type="PROSITE-ProRule" id="PRU00023"/>
    </source>
</evidence>
<organism evidence="8 9">
    <name type="scientific">Dermatophagoides farinae</name>
    <name type="common">American house dust mite</name>
    <dbReference type="NCBI Taxonomy" id="6954"/>
    <lineage>
        <taxon>Eukaryota</taxon>
        <taxon>Metazoa</taxon>
        <taxon>Ecdysozoa</taxon>
        <taxon>Arthropoda</taxon>
        <taxon>Chelicerata</taxon>
        <taxon>Arachnida</taxon>
        <taxon>Acari</taxon>
        <taxon>Acariformes</taxon>
        <taxon>Sarcoptiformes</taxon>
        <taxon>Astigmata</taxon>
        <taxon>Psoroptidia</taxon>
        <taxon>Analgoidea</taxon>
        <taxon>Pyroglyphidae</taxon>
        <taxon>Dermatophagoidinae</taxon>
        <taxon>Dermatophagoides</taxon>
    </lineage>
</organism>
<evidence type="ECO:0000313" key="9">
    <source>
        <dbReference type="Proteomes" id="UP000790347"/>
    </source>
</evidence>
<name>A0A922HQM4_DERFA</name>
<feature type="compositionally biased region" description="Acidic residues" evidence="7">
    <location>
        <begin position="1666"/>
        <end position="1679"/>
    </location>
</feature>
<feature type="compositionally biased region" description="Low complexity" evidence="7">
    <location>
        <begin position="1535"/>
        <end position="1552"/>
    </location>
</feature>
<feature type="compositionally biased region" description="Low complexity" evidence="7">
    <location>
        <begin position="511"/>
        <end position="535"/>
    </location>
</feature>
<feature type="repeat" description="ANK" evidence="6">
    <location>
        <begin position="2519"/>
        <end position="2541"/>
    </location>
</feature>
<feature type="repeat" description="ANK" evidence="6">
    <location>
        <begin position="993"/>
        <end position="1028"/>
    </location>
</feature>
<dbReference type="PROSITE" id="PS50088">
    <property type="entry name" value="ANK_REPEAT"/>
    <property type="match status" value="9"/>
</dbReference>
<comment type="subcellular location">
    <subcellularLocation>
        <location evidence="1">Target cell membrane</location>
    </subcellularLocation>
</comment>
<feature type="region of interest" description="Disordered" evidence="7">
    <location>
        <begin position="26"/>
        <end position="56"/>
    </location>
</feature>
<feature type="compositionally biased region" description="Basic and acidic residues" evidence="7">
    <location>
        <begin position="1704"/>
        <end position="1717"/>
    </location>
</feature>
<feature type="region of interest" description="Disordered" evidence="7">
    <location>
        <begin position="430"/>
        <end position="535"/>
    </location>
</feature>
<feature type="compositionally biased region" description="Low complexity" evidence="7">
    <location>
        <begin position="2272"/>
        <end position="2282"/>
    </location>
</feature>
<feature type="repeat" description="ANK" evidence="6">
    <location>
        <begin position="2021"/>
        <end position="2054"/>
    </location>
</feature>
<feature type="compositionally biased region" description="Polar residues" evidence="7">
    <location>
        <begin position="298"/>
        <end position="316"/>
    </location>
</feature>
<feature type="compositionally biased region" description="Low complexity" evidence="7">
    <location>
        <begin position="2142"/>
        <end position="2153"/>
    </location>
</feature>
<feature type="compositionally biased region" description="Basic and acidic residues" evidence="7">
    <location>
        <begin position="1890"/>
        <end position="1901"/>
    </location>
</feature>